<dbReference type="OrthoDB" id="993284at2759"/>
<keyword evidence="2" id="KW-1185">Reference proteome</keyword>
<dbReference type="AlphaFoldDB" id="A0A8J6CMA1"/>
<dbReference type="Proteomes" id="UP000701853">
    <property type="component" value="Chromosome 10"/>
</dbReference>
<organism evidence="1 2">
    <name type="scientific">Gossypium anomalum</name>
    <dbReference type="NCBI Taxonomy" id="47600"/>
    <lineage>
        <taxon>Eukaryota</taxon>
        <taxon>Viridiplantae</taxon>
        <taxon>Streptophyta</taxon>
        <taxon>Embryophyta</taxon>
        <taxon>Tracheophyta</taxon>
        <taxon>Spermatophyta</taxon>
        <taxon>Magnoliopsida</taxon>
        <taxon>eudicotyledons</taxon>
        <taxon>Gunneridae</taxon>
        <taxon>Pentapetalae</taxon>
        <taxon>rosids</taxon>
        <taxon>malvids</taxon>
        <taxon>Malvales</taxon>
        <taxon>Malvaceae</taxon>
        <taxon>Malvoideae</taxon>
        <taxon>Gossypium</taxon>
    </lineage>
</organism>
<evidence type="ECO:0000313" key="1">
    <source>
        <dbReference type="EMBL" id="KAG8480202.1"/>
    </source>
</evidence>
<protein>
    <submittedName>
        <fullName evidence="1">Uncharacterized protein</fullName>
    </submittedName>
</protein>
<proteinExistence type="predicted"/>
<evidence type="ECO:0000313" key="2">
    <source>
        <dbReference type="Proteomes" id="UP000701853"/>
    </source>
</evidence>
<accession>A0A8J6CMA1</accession>
<reference evidence="1 2" key="1">
    <citation type="journal article" date="2021" name="bioRxiv">
        <title>The Gossypium anomalum genome as a resource for cotton improvement and evolutionary analysis of hybrid incompatibility.</title>
        <authorList>
            <person name="Grover C.E."/>
            <person name="Yuan D."/>
            <person name="Arick M.A."/>
            <person name="Miller E.R."/>
            <person name="Hu G."/>
            <person name="Peterson D.G."/>
            <person name="Wendel J.F."/>
            <person name="Udall J.A."/>
        </authorList>
    </citation>
    <scope>NUCLEOTIDE SEQUENCE [LARGE SCALE GENOMIC DNA]</scope>
    <source>
        <strain evidence="1">JFW-Udall</strain>
        <tissue evidence="1">Leaf</tissue>
    </source>
</reference>
<sequence length="112" mass="13131">MALIVFIGELFGNLKCSPRLRCKNNEESLIHALKECPKVREILTIGGLNNRFLDGSYGRRIDWMEDILHKLDSKATADFFTLLWNCWNSRNMLVFQKKEDLARMVWEMAHSQ</sequence>
<gene>
    <name evidence="1" type="ORF">CXB51_024915</name>
</gene>
<comment type="caution">
    <text evidence="1">The sequence shown here is derived from an EMBL/GenBank/DDBJ whole genome shotgun (WGS) entry which is preliminary data.</text>
</comment>
<dbReference type="EMBL" id="JAHUZN010000010">
    <property type="protein sequence ID" value="KAG8480202.1"/>
    <property type="molecule type" value="Genomic_DNA"/>
</dbReference>
<name>A0A8J6CMA1_9ROSI</name>